<dbReference type="RefSeq" id="WP_112058934.1">
    <property type="nucleotide sequence ID" value="NZ_UAWL01000006.1"/>
</dbReference>
<accession>A0A2X3DMM6</accession>
<feature type="compositionally biased region" description="Polar residues" evidence="1">
    <location>
        <begin position="9"/>
        <end position="68"/>
    </location>
</feature>
<dbReference type="AlphaFoldDB" id="A0A2X3DMM6"/>
<organism evidence="2 4">
    <name type="scientific">Helicobacter fennelliae</name>
    <dbReference type="NCBI Taxonomy" id="215"/>
    <lineage>
        <taxon>Bacteria</taxon>
        <taxon>Pseudomonadati</taxon>
        <taxon>Campylobacterota</taxon>
        <taxon>Epsilonproteobacteria</taxon>
        <taxon>Campylobacterales</taxon>
        <taxon>Helicobacteraceae</taxon>
        <taxon>Helicobacter</taxon>
    </lineage>
</organism>
<dbReference type="Proteomes" id="UP000250166">
    <property type="component" value="Unassembled WGS sequence"/>
</dbReference>
<gene>
    <name evidence="2" type="ORF">NCTC13102_01764</name>
    <name evidence="3" type="ORF">NCTC13102_01830</name>
</gene>
<feature type="region of interest" description="Disordered" evidence="1">
    <location>
        <begin position="1"/>
        <end position="74"/>
    </location>
</feature>
<evidence type="ECO:0000313" key="3">
    <source>
        <dbReference type="EMBL" id="SQB99505.1"/>
    </source>
</evidence>
<name>A0A2X3DMM6_9HELI</name>
<sequence length="154" mass="17506">METQDQDIQESSGQHLMQSDMQEMPQDTTGNTHQSQDTMLSQDSKSNTQSLESTASQDLENPMPNSNGEPIDQSPIYQSLTLTLLQVKLPQSTICQECPKAMWIKNQRNIKRFCQVMYSITYQDDQIQPTMIIESCDQQIIAIQEMLLAQESGE</sequence>
<evidence type="ECO:0000256" key="1">
    <source>
        <dbReference type="SAM" id="MobiDB-lite"/>
    </source>
</evidence>
<protein>
    <submittedName>
        <fullName evidence="2">Uncharacterized protein</fullName>
    </submittedName>
</protein>
<reference evidence="2 4" key="1">
    <citation type="submission" date="2018-06" db="EMBL/GenBank/DDBJ databases">
        <authorList>
            <consortium name="Pathogen Informatics"/>
            <person name="Doyle S."/>
        </authorList>
    </citation>
    <scope>NUCLEOTIDE SEQUENCE [LARGE SCALE GENOMIC DNA]</scope>
    <source>
        <strain evidence="2 4">NCTC13102</strain>
    </source>
</reference>
<dbReference type="EMBL" id="UAWL01000006">
    <property type="protein sequence ID" value="SQB99440.1"/>
    <property type="molecule type" value="Genomic_DNA"/>
</dbReference>
<evidence type="ECO:0000313" key="2">
    <source>
        <dbReference type="EMBL" id="SQB99440.1"/>
    </source>
</evidence>
<proteinExistence type="predicted"/>
<dbReference type="EMBL" id="UAWL01000006">
    <property type="protein sequence ID" value="SQB99505.1"/>
    <property type="molecule type" value="Genomic_DNA"/>
</dbReference>
<evidence type="ECO:0000313" key="4">
    <source>
        <dbReference type="Proteomes" id="UP000250166"/>
    </source>
</evidence>